<dbReference type="GO" id="GO:0005737">
    <property type="term" value="C:cytoplasm"/>
    <property type="evidence" value="ECO:0007669"/>
    <property type="project" value="UniProtKB-SubCell"/>
</dbReference>
<dbReference type="EC" id="2.3.1.180" evidence="14"/>
<evidence type="ECO:0000256" key="4">
    <source>
        <dbReference type="ARBA" id="ARBA00022516"/>
    </source>
</evidence>
<reference evidence="17 18" key="1">
    <citation type="journal article" date="2014" name="BMC Genomics">
        <title>Comparison of environmental and isolate Sulfobacillus genomes reveals diverse carbon, sulfur, nitrogen, and hydrogen metabolisms.</title>
        <authorList>
            <person name="Justice N.B."/>
            <person name="Norman A."/>
            <person name="Brown C.T."/>
            <person name="Singh A."/>
            <person name="Thomas B.C."/>
            <person name="Banfield J.F."/>
        </authorList>
    </citation>
    <scope>NUCLEOTIDE SEQUENCE [LARGE SCALE GENOMIC DNA]</scope>
    <source>
        <strain evidence="17">AMDSBA1</strain>
    </source>
</reference>
<keyword evidence="4 14" id="KW-0444">Lipid biosynthesis</keyword>
<evidence type="ECO:0000256" key="5">
    <source>
        <dbReference type="ARBA" id="ARBA00022679"/>
    </source>
</evidence>
<feature type="domain" description="Beta-ketoacyl-[acyl-carrier-protein] synthase III N-terminal" evidence="16">
    <location>
        <begin position="108"/>
        <end position="187"/>
    </location>
</feature>
<dbReference type="PANTHER" id="PTHR34069">
    <property type="entry name" value="3-OXOACYL-[ACYL-CARRIER-PROTEIN] SYNTHASE 3"/>
    <property type="match status" value="1"/>
</dbReference>
<evidence type="ECO:0000256" key="7">
    <source>
        <dbReference type="ARBA" id="ARBA00023098"/>
    </source>
</evidence>
<evidence type="ECO:0000256" key="8">
    <source>
        <dbReference type="ARBA" id="ARBA00023160"/>
    </source>
</evidence>
<dbReference type="InterPro" id="IPR016039">
    <property type="entry name" value="Thiolase-like"/>
</dbReference>
<evidence type="ECO:0000256" key="6">
    <source>
        <dbReference type="ARBA" id="ARBA00022832"/>
    </source>
</evidence>
<proteinExistence type="inferred from homology"/>
<evidence type="ECO:0000259" key="16">
    <source>
        <dbReference type="Pfam" id="PF08545"/>
    </source>
</evidence>
<comment type="similarity">
    <text evidence="2 14">Belongs to the thiolase-like superfamily. FabH family.</text>
</comment>
<dbReference type="SUPFAM" id="SSF53901">
    <property type="entry name" value="Thiolase-like"/>
    <property type="match status" value="1"/>
</dbReference>
<organism evidence="17 18">
    <name type="scientific">Sulfobacillus benefaciens</name>
    <dbReference type="NCBI Taxonomy" id="453960"/>
    <lineage>
        <taxon>Bacteria</taxon>
        <taxon>Bacillati</taxon>
        <taxon>Bacillota</taxon>
        <taxon>Clostridia</taxon>
        <taxon>Eubacteriales</taxon>
        <taxon>Clostridiales Family XVII. Incertae Sedis</taxon>
        <taxon>Sulfobacillus</taxon>
    </lineage>
</organism>
<dbReference type="GO" id="GO:0006633">
    <property type="term" value="P:fatty acid biosynthetic process"/>
    <property type="evidence" value="ECO:0007669"/>
    <property type="project" value="UniProtKB-UniRule"/>
</dbReference>
<feature type="active site" evidence="14">
    <location>
        <position position="285"/>
    </location>
</feature>
<keyword evidence="5 14" id="KW-0808">Transferase</keyword>
<dbReference type="EMBL" id="PXYT01000002">
    <property type="protein sequence ID" value="PSR31502.1"/>
    <property type="molecule type" value="Genomic_DNA"/>
</dbReference>
<evidence type="ECO:0000259" key="15">
    <source>
        <dbReference type="Pfam" id="PF08541"/>
    </source>
</evidence>
<evidence type="ECO:0000256" key="12">
    <source>
        <dbReference type="ARBA" id="ARBA00052467"/>
    </source>
</evidence>
<dbReference type="InterPro" id="IPR013747">
    <property type="entry name" value="ACP_syn_III_C"/>
</dbReference>
<keyword evidence="6 14" id="KW-0276">Fatty acid metabolism</keyword>
<dbReference type="PANTHER" id="PTHR34069:SF2">
    <property type="entry name" value="BETA-KETOACYL-[ACYL-CARRIER-PROTEIN] SYNTHASE III"/>
    <property type="match status" value="1"/>
</dbReference>
<evidence type="ECO:0000256" key="11">
    <source>
        <dbReference type="ARBA" id="ARBA00052407"/>
    </source>
</evidence>
<keyword evidence="7 14" id="KW-0443">Lipid metabolism</keyword>
<dbReference type="GO" id="GO:0044550">
    <property type="term" value="P:secondary metabolite biosynthetic process"/>
    <property type="evidence" value="ECO:0007669"/>
    <property type="project" value="TreeGrafter"/>
</dbReference>
<evidence type="ECO:0000256" key="1">
    <source>
        <dbReference type="ARBA" id="ARBA00005194"/>
    </source>
</evidence>
<comment type="catalytic activity">
    <reaction evidence="10">
        <text>malonyl-[ACP] + acetyl-CoA + H(+) = 3-oxobutanoyl-[ACP] + CO2 + CoA</text>
        <dbReference type="Rhea" id="RHEA:12080"/>
        <dbReference type="Rhea" id="RHEA-COMP:9623"/>
        <dbReference type="Rhea" id="RHEA-COMP:9625"/>
        <dbReference type="ChEBI" id="CHEBI:15378"/>
        <dbReference type="ChEBI" id="CHEBI:16526"/>
        <dbReference type="ChEBI" id="CHEBI:57287"/>
        <dbReference type="ChEBI" id="CHEBI:57288"/>
        <dbReference type="ChEBI" id="CHEBI:78449"/>
        <dbReference type="ChEBI" id="CHEBI:78450"/>
        <dbReference type="EC" id="2.3.1.180"/>
    </reaction>
    <physiologicalReaction direction="left-to-right" evidence="10">
        <dbReference type="Rhea" id="RHEA:12081"/>
    </physiologicalReaction>
</comment>
<comment type="function">
    <text evidence="14">Catalyzes the condensation reaction of fatty acid synthesis by the addition to an acyl acceptor of two carbons from malonyl-ACP. Catalyzes the first condensation reaction which initiates fatty acid synthesis and may therefore play a role in governing the total rate of fatty acid production. Possesses both acetoacetyl-ACP synthase and acetyl transacylase activities. Its substrate specificity determines the biosynthesis of branched-chain and/or straight-chain of fatty acids.</text>
</comment>
<comment type="subcellular location">
    <subcellularLocation>
        <location evidence="14">Cytoplasm</location>
    </subcellularLocation>
</comment>
<dbReference type="HAMAP" id="MF_01815">
    <property type="entry name" value="FabH"/>
    <property type="match status" value="1"/>
</dbReference>
<evidence type="ECO:0000313" key="18">
    <source>
        <dbReference type="Proteomes" id="UP000242699"/>
    </source>
</evidence>
<comment type="catalytic activity">
    <reaction evidence="11">
        <text>(2S)-2-methylbutanoyl-CoA + malonyl-[ACP] + H(+) = (4S)-4-methyl-3-oxohexanoyl-[ACP] + CO2 + CoA</text>
        <dbReference type="Rhea" id="RHEA:42276"/>
        <dbReference type="Rhea" id="RHEA-COMP:9623"/>
        <dbReference type="Rhea" id="RHEA-COMP:17148"/>
        <dbReference type="ChEBI" id="CHEBI:15378"/>
        <dbReference type="ChEBI" id="CHEBI:16526"/>
        <dbReference type="ChEBI" id="CHEBI:57287"/>
        <dbReference type="ChEBI" id="CHEBI:78449"/>
        <dbReference type="ChEBI" id="CHEBI:88166"/>
        <dbReference type="ChEBI" id="CHEBI:167462"/>
        <dbReference type="EC" id="2.3.1.300"/>
    </reaction>
    <physiologicalReaction direction="left-to-right" evidence="11">
        <dbReference type="Rhea" id="RHEA:42277"/>
    </physiologicalReaction>
</comment>
<keyword evidence="8 14" id="KW-0275">Fatty acid biosynthesis</keyword>
<dbReference type="Proteomes" id="UP000242699">
    <property type="component" value="Unassembled WGS sequence"/>
</dbReference>
<dbReference type="NCBIfam" id="NF006829">
    <property type="entry name" value="PRK09352.1"/>
    <property type="match status" value="1"/>
</dbReference>
<keyword evidence="14" id="KW-0511">Multifunctional enzyme</keyword>
<dbReference type="AlphaFoldDB" id="A0A2T2XAJ4"/>
<dbReference type="NCBIfam" id="TIGR00747">
    <property type="entry name" value="fabH"/>
    <property type="match status" value="1"/>
</dbReference>
<feature type="region of interest" description="ACP-binding" evidence="14">
    <location>
        <begin position="256"/>
        <end position="260"/>
    </location>
</feature>
<accession>A0A2T2XAJ4</accession>
<sequence length="330" mass="35783">MITRAVVAGLGTYVPEAVLTNQDLEKIVETSDEWIVTRTGIRERHIAGNDETTSSMATEASRRALRDAKITAEDLDFIVCATNTPDTIFPSTAARVQHQLTEKPIPGFDLQAGCTGLIYGMETASALIKSGKYRNILVIGADKLTSITDYEDRTTAVLFGDAAGAFVLQANDNTEFGILSSYLQADGRGGDLLIQPGGGSLMPASKESVETRQHYLKMNGNETFRFAVKALPEAVEEGLKRAGLEVGDMDLLVPHQANLRIIDAAVRRFELSPERVVINIDRYGNTSVATIPLALQEARMEGRLHDGDVVVLCAFGAGLTWGSNVIRWGR</sequence>
<dbReference type="GO" id="GO:0033818">
    <property type="term" value="F:beta-ketoacyl-acyl-carrier-protein synthase III activity"/>
    <property type="evidence" value="ECO:0007669"/>
    <property type="project" value="UniProtKB-UniRule"/>
</dbReference>
<comment type="catalytic activity">
    <reaction evidence="12">
        <text>2-methylpropanoyl-CoA + malonyl-[ACP] + H(+) = 4-methyl-3-oxopentanoyl-[ACP] + CO2 + CoA</text>
        <dbReference type="Rhea" id="RHEA:42268"/>
        <dbReference type="Rhea" id="RHEA-COMP:9623"/>
        <dbReference type="Rhea" id="RHEA-COMP:9940"/>
        <dbReference type="ChEBI" id="CHEBI:15378"/>
        <dbReference type="ChEBI" id="CHEBI:16526"/>
        <dbReference type="ChEBI" id="CHEBI:57287"/>
        <dbReference type="ChEBI" id="CHEBI:57338"/>
        <dbReference type="ChEBI" id="CHEBI:78449"/>
        <dbReference type="ChEBI" id="CHEBI:78820"/>
        <dbReference type="EC" id="2.3.1.300"/>
    </reaction>
    <physiologicalReaction direction="left-to-right" evidence="12">
        <dbReference type="Rhea" id="RHEA:42269"/>
    </physiologicalReaction>
</comment>
<comment type="domain">
    <text evidence="14">The last Arg residue of the ACP-binding site is essential for the weak association between ACP/AcpP and FabH.</text>
</comment>
<keyword evidence="9 14" id="KW-0012">Acyltransferase</keyword>
<evidence type="ECO:0000313" key="17">
    <source>
        <dbReference type="EMBL" id="PSR31502.1"/>
    </source>
</evidence>
<dbReference type="InterPro" id="IPR004655">
    <property type="entry name" value="FabH"/>
</dbReference>
<dbReference type="Pfam" id="PF08541">
    <property type="entry name" value="ACP_syn_III_C"/>
    <property type="match status" value="1"/>
</dbReference>
<dbReference type="Pfam" id="PF08545">
    <property type="entry name" value="ACP_syn_III"/>
    <property type="match status" value="1"/>
</dbReference>
<feature type="active site" evidence="14">
    <location>
        <position position="255"/>
    </location>
</feature>
<comment type="subunit">
    <text evidence="14">Homodimer.</text>
</comment>
<gene>
    <name evidence="14" type="primary">fabH</name>
    <name evidence="17" type="ORF">C7B43_02060</name>
</gene>
<dbReference type="CDD" id="cd00830">
    <property type="entry name" value="KAS_III"/>
    <property type="match status" value="1"/>
</dbReference>
<keyword evidence="3 14" id="KW-0963">Cytoplasm</keyword>
<evidence type="ECO:0000256" key="10">
    <source>
        <dbReference type="ARBA" id="ARBA00051096"/>
    </source>
</evidence>
<comment type="caution">
    <text evidence="17">The sequence shown here is derived from an EMBL/GenBank/DDBJ whole genome shotgun (WGS) entry which is preliminary data.</text>
</comment>
<name>A0A2T2XAJ4_9FIRM</name>
<feature type="active site" evidence="14">
    <location>
        <position position="114"/>
    </location>
</feature>
<feature type="domain" description="Beta-ketoacyl-[acyl-carrier-protein] synthase III C-terminal" evidence="15">
    <location>
        <begin position="239"/>
        <end position="328"/>
    </location>
</feature>
<comment type="pathway">
    <text evidence="1 14">Lipid metabolism; fatty acid biosynthesis.</text>
</comment>
<dbReference type="Gene3D" id="3.40.47.10">
    <property type="match status" value="1"/>
</dbReference>
<evidence type="ECO:0000256" key="13">
    <source>
        <dbReference type="ARBA" id="ARBA00052985"/>
    </source>
</evidence>
<protein>
    <recommendedName>
        <fullName evidence="14">Beta-ketoacyl-[acyl-carrier-protein] synthase III</fullName>
        <shortName evidence="14">Beta-ketoacyl-ACP synthase III</shortName>
        <shortName evidence="14">KAS III</shortName>
        <ecNumber evidence="14">2.3.1.180</ecNumber>
    </recommendedName>
    <alternativeName>
        <fullName evidence="14">3-oxoacyl-[acyl-carrier-protein] synthase 3</fullName>
    </alternativeName>
    <alternativeName>
        <fullName evidence="14">3-oxoacyl-[acyl-carrier-protein] synthase III</fullName>
    </alternativeName>
</protein>
<evidence type="ECO:0000256" key="2">
    <source>
        <dbReference type="ARBA" id="ARBA00008642"/>
    </source>
</evidence>
<dbReference type="UniPathway" id="UPA00094"/>
<comment type="catalytic activity">
    <reaction evidence="13">
        <text>3-methylbutanoyl-CoA + malonyl-[ACP] + H(+) = 5-methyl-3-oxohexanoyl-[ACP] + CO2 + CoA</text>
        <dbReference type="Rhea" id="RHEA:42272"/>
        <dbReference type="Rhea" id="RHEA-COMP:9623"/>
        <dbReference type="Rhea" id="RHEA-COMP:9941"/>
        <dbReference type="ChEBI" id="CHEBI:15378"/>
        <dbReference type="ChEBI" id="CHEBI:16526"/>
        <dbReference type="ChEBI" id="CHEBI:57287"/>
        <dbReference type="ChEBI" id="CHEBI:57345"/>
        <dbReference type="ChEBI" id="CHEBI:78449"/>
        <dbReference type="ChEBI" id="CHEBI:78822"/>
        <dbReference type="EC" id="2.3.1.300"/>
    </reaction>
    <physiologicalReaction direction="left-to-right" evidence="13">
        <dbReference type="Rhea" id="RHEA:42273"/>
    </physiologicalReaction>
</comment>
<dbReference type="FunFam" id="3.40.47.10:FF:000004">
    <property type="entry name" value="3-oxoacyl-[acyl-carrier-protein] synthase 3"/>
    <property type="match status" value="1"/>
</dbReference>
<evidence type="ECO:0000256" key="9">
    <source>
        <dbReference type="ARBA" id="ARBA00023315"/>
    </source>
</evidence>
<evidence type="ECO:0000256" key="3">
    <source>
        <dbReference type="ARBA" id="ARBA00022490"/>
    </source>
</evidence>
<dbReference type="GO" id="GO:0004315">
    <property type="term" value="F:3-oxoacyl-[acyl-carrier-protein] synthase activity"/>
    <property type="evidence" value="ECO:0007669"/>
    <property type="project" value="InterPro"/>
</dbReference>
<evidence type="ECO:0000256" key="14">
    <source>
        <dbReference type="HAMAP-Rule" id="MF_01815"/>
    </source>
</evidence>
<dbReference type="InterPro" id="IPR013751">
    <property type="entry name" value="ACP_syn_III_N"/>
</dbReference>